<dbReference type="InterPro" id="IPR038765">
    <property type="entry name" value="Papain-like_cys_pep_sf"/>
</dbReference>
<feature type="compositionally biased region" description="Basic and acidic residues" evidence="3">
    <location>
        <begin position="686"/>
        <end position="708"/>
    </location>
</feature>
<feature type="region of interest" description="Disordered" evidence="3">
    <location>
        <begin position="805"/>
        <end position="826"/>
    </location>
</feature>
<feature type="compositionally biased region" description="Low complexity" evidence="3">
    <location>
        <begin position="924"/>
        <end position="936"/>
    </location>
</feature>
<feature type="region of interest" description="Disordered" evidence="3">
    <location>
        <begin position="1057"/>
        <end position="1077"/>
    </location>
</feature>
<feature type="non-terminal residue" evidence="5">
    <location>
        <position position="1"/>
    </location>
</feature>
<dbReference type="EC" id="3.4.19.12" evidence="2"/>
<dbReference type="CDD" id="cd02674">
    <property type="entry name" value="Peptidase_C19R"/>
    <property type="match status" value="1"/>
</dbReference>
<feature type="region of interest" description="Disordered" evidence="3">
    <location>
        <begin position="919"/>
        <end position="959"/>
    </location>
</feature>
<evidence type="ECO:0000256" key="1">
    <source>
        <dbReference type="ARBA" id="ARBA00000707"/>
    </source>
</evidence>
<proteinExistence type="predicted"/>
<comment type="caution">
    <text evidence="5">The sequence shown here is derived from an EMBL/GenBank/DDBJ whole genome shotgun (WGS) entry which is preliminary data.</text>
</comment>
<keyword evidence="6" id="KW-1185">Reference proteome</keyword>
<organism evidence="5 6">
    <name type="scientific">Plakobranchus ocellatus</name>
    <dbReference type="NCBI Taxonomy" id="259542"/>
    <lineage>
        <taxon>Eukaryota</taxon>
        <taxon>Metazoa</taxon>
        <taxon>Spiralia</taxon>
        <taxon>Lophotrochozoa</taxon>
        <taxon>Mollusca</taxon>
        <taxon>Gastropoda</taxon>
        <taxon>Heterobranchia</taxon>
        <taxon>Euthyneura</taxon>
        <taxon>Panpulmonata</taxon>
        <taxon>Sacoglossa</taxon>
        <taxon>Placobranchoidea</taxon>
        <taxon>Plakobranchidae</taxon>
        <taxon>Plakobranchus</taxon>
    </lineage>
</organism>
<dbReference type="InterPro" id="IPR018200">
    <property type="entry name" value="USP_CS"/>
</dbReference>
<dbReference type="PROSITE" id="PS00973">
    <property type="entry name" value="USP_2"/>
    <property type="match status" value="1"/>
</dbReference>
<evidence type="ECO:0000259" key="4">
    <source>
        <dbReference type="PROSITE" id="PS50235"/>
    </source>
</evidence>
<dbReference type="PANTHER" id="PTHR21646">
    <property type="entry name" value="UBIQUITIN CARBOXYL-TERMINAL HYDROLASE"/>
    <property type="match status" value="1"/>
</dbReference>
<dbReference type="InterPro" id="IPR028889">
    <property type="entry name" value="USP"/>
</dbReference>
<evidence type="ECO:0000256" key="3">
    <source>
        <dbReference type="SAM" id="MobiDB-lite"/>
    </source>
</evidence>
<dbReference type="Gene3D" id="3.90.70.10">
    <property type="entry name" value="Cysteine proteinases"/>
    <property type="match status" value="2"/>
</dbReference>
<gene>
    <name evidence="5" type="ORF">PoB_003327600</name>
</gene>
<protein>
    <recommendedName>
        <fullName evidence="2">ubiquitinyl hydrolase 1</fullName>
        <ecNumber evidence="2">3.4.19.12</ecNumber>
    </recommendedName>
</protein>
<feature type="compositionally biased region" description="Polar residues" evidence="3">
    <location>
        <begin position="811"/>
        <end position="826"/>
    </location>
</feature>
<dbReference type="GO" id="GO:0016579">
    <property type="term" value="P:protein deubiquitination"/>
    <property type="evidence" value="ECO:0007669"/>
    <property type="project" value="InterPro"/>
</dbReference>
<feature type="compositionally biased region" description="Low complexity" evidence="3">
    <location>
        <begin position="851"/>
        <end position="863"/>
    </location>
</feature>
<evidence type="ECO:0000256" key="2">
    <source>
        <dbReference type="ARBA" id="ARBA00012759"/>
    </source>
</evidence>
<feature type="compositionally biased region" description="Low complexity" evidence="3">
    <location>
        <begin position="643"/>
        <end position="655"/>
    </location>
</feature>
<name>A0AAV4AEP0_9GAST</name>
<comment type="catalytic activity">
    <reaction evidence="1">
        <text>Thiol-dependent hydrolysis of ester, thioester, amide, peptide and isopeptide bonds formed by the C-terminal Gly of ubiquitin (a 76-residue protein attached to proteins as an intracellular targeting signal).</text>
        <dbReference type="EC" id="3.4.19.12"/>
    </reaction>
</comment>
<dbReference type="Proteomes" id="UP000735302">
    <property type="component" value="Unassembled WGS sequence"/>
</dbReference>
<feature type="domain" description="USP" evidence="4">
    <location>
        <begin position="1"/>
        <end position="522"/>
    </location>
</feature>
<accession>A0AAV4AEP0</accession>
<evidence type="ECO:0000313" key="5">
    <source>
        <dbReference type="EMBL" id="GFO06771.1"/>
    </source>
</evidence>
<reference evidence="5 6" key="1">
    <citation type="journal article" date="2021" name="Elife">
        <title>Chloroplast acquisition without the gene transfer in kleptoplastic sea slugs, Plakobranchus ocellatus.</title>
        <authorList>
            <person name="Maeda T."/>
            <person name="Takahashi S."/>
            <person name="Yoshida T."/>
            <person name="Shimamura S."/>
            <person name="Takaki Y."/>
            <person name="Nagai Y."/>
            <person name="Toyoda A."/>
            <person name="Suzuki Y."/>
            <person name="Arimoto A."/>
            <person name="Ishii H."/>
            <person name="Satoh N."/>
            <person name="Nishiyama T."/>
            <person name="Hasebe M."/>
            <person name="Maruyama T."/>
            <person name="Minagawa J."/>
            <person name="Obokata J."/>
            <person name="Shigenobu S."/>
        </authorList>
    </citation>
    <scope>NUCLEOTIDE SEQUENCE [LARGE SCALE GENOMIC DNA]</scope>
</reference>
<dbReference type="PROSITE" id="PS50235">
    <property type="entry name" value="USP_3"/>
    <property type="match status" value="1"/>
</dbReference>
<dbReference type="InterPro" id="IPR050185">
    <property type="entry name" value="Ub_carboxyl-term_hydrolase"/>
</dbReference>
<dbReference type="InterPro" id="IPR001394">
    <property type="entry name" value="Peptidase_C19_UCH"/>
</dbReference>
<dbReference type="EMBL" id="BLXT01003784">
    <property type="protein sequence ID" value="GFO06771.1"/>
    <property type="molecule type" value="Genomic_DNA"/>
</dbReference>
<feature type="compositionally biased region" description="Acidic residues" evidence="3">
    <location>
        <begin position="944"/>
        <end position="956"/>
    </location>
</feature>
<feature type="compositionally biased region" description="Low complexity" evidence="3">
    <location>
        <begin position="746"/>
        <end position="759"/>
    </location>
</feature>
<dbReference type="Pfam" id="PF00443">
    <property type="entry name" value="UCH"/>
    <property type="match status" value="1"/>
</dbReference>
<feature type="region of interest" description="Disordered" evidence="3">
    <location>
        <begin position="549"/>
        <end position="790"/>
    </location>
</feature>
<keyword evidence="5" id="KW-0378">Hydrolase</keyword>
<sequence>SPAATKSDEEAASEAASVNGESFVVRLFQALHASTLTCPTCGRRSSTFDPYLCVSLPLPQRCPRQITVVVVPFENSANNNGPNTSYNAGGKKFPGTLRHGGGSLRVALTLNQYDTVGELKSKLCSEVAGFDLKAKQLILIQLREDGFGSTYSNEQPVSDIGEGESLYALEAAFCSDSAEDSNAVSDGHSNNIRGRDGHEEFDTPMAQVMVVHVEISSGSNRSYRFGSPSMVKVRRDITWRGLQKEILYKIGDAVYEGALSQTQKLSAVFKLRVYDGSSCRNSLSSDIEMPLYTQDVERAYETLNEDFGPMHIKLVAEWDIKTKKAIVSDSREYIEVHRSVHDAQSVHPGQSKVSLDECFKLYTQEEKLIGEDAWMCPHCKQQQQGTIKTLGLWSLPDVLVLHLKRFKQTGLRRSKLDTLVDFPVEGLDMSPYLARHKSSNNFSPKESNGLSSLPFVHQDDLTYDLLGVSNHYGDMMGGHYIAVCKSPVDGMWREFNDQHVRSLDEGEPIATKEAYLLFYQRRSLGKDVNHRLFTGDHWAFSLSLAPSEIKEEGSSSGGSTPRGEVIPTMPASSQVSSLHPRRRSLHRSVSPSVYKHSTRDQASSRRSASSSRPLTPQPQRKPILAYSETRFSDGDDDVKEELSPTSPTRTSSPPSKNGTTRKSRPVQRQASEPGPRRGKPAISSGDKTKDQPPKSYEKQNVWDDKKEGLTANGRSTRVSDVSRPSKFYINDKNKSLSGAPVKHESQGLSSSTSSQASRHLLSHSNSLESDAKYPSSYDHHNHSDHGITSQFSSFEPASALRVKLDDKKSSELTSHSFPSSSRLDTNNAAAARRRLAQHIDLDRVENSQPLNFNSSSRNSNNRPSSHRFTGQKSFEQASQNLIDLDSDFSNLNFFSASRFNSHYPSLDLDKSKAEDQGRWDRMSDNLNNNSKLLHSNGYSRLDSDVEEEDEDEDEMSEPAPRSILQTQLHNKYETMRDLAEKHFGPPPHTKEKYISLLSKDGLPPTSSDLSGVSKYTTVDRSITEHGMRGTTQHLLDRDRPLRDLRRSSTDYSIQYGLSAHDLPAPPSPTPPRGAGEERTFTTSARYMEQDIEPISFSPYAYMSSLPHTSYSAGRLTDREIQALHSYEHAGRQGLLDKDIRHSRGARTLPGYTSDSGIRKSRHNFRPPRGTWGIYAPAKVKESGPLTIPTPCLRESSV</sequence>
<dbReference type="SUPFAM" id="SSF54001">
    <property type="entry name" value="Cysteine proteinases"/>
    <property type="match status" value="1"/>
</dbReference>
<feature type="region of interest" description="Disordered" evidence="3">
    <location>
        <begin position="839"/>
        <end position="870"/>
    </location>
</feature>
<dbReference type="PANTHER" id="PTHR21646:SF14">
    <property type="entry name" value="FI05488P"/>
    <property type="match status" value="1"/>
</dbReference>
<dbReference type="GO" id="GO:0004843">
    <property type="term" value="F:cysteine-type deubiquitinase activity"/>
    <property type="evidence" value="ECO:0007669"/>
    <property type="project" value="UniProtKB-EC"/>
</dbReference>
<dbReference type="AlphaFoldDB" id="A0AAV4AEP0"/>
<evidence type="ECO:0000313" key="6">
    <source>
        <dbReference type="Proteomes" id="UP000735302"/>
    </source>
</evidence>